<protein>
    <recommendedName>
        <fullName evidence="4">Cadherin domain-containing protein</fullName>
    </recommendedName>
</protein>
<proteinExistence type="predicted"/>
<keyword evidence="3" id="KW-1185">Reference proteome</keyword>
<evidence type="ECO:0000256" key="1">
    <source>
        <dbReference type="SAM" id="SignalP"/>
    </source>
</evidence>
<evidence type="ECO:0000313" key="2">
    <source>
        <dbReference type="EMBL" id="MCK7593888.1"/>
    </source>
</evidence>
<name>A0ABT0GH76_9GAMM</name>
<dbReference type="PROSITE" id="PS51257">
    <property type="entry name" value="PROKAR_LIPOPROTEIN"/>
    <property type="match status" value="1"/>
</dbReference>
<dbReference type="EMBL" id="JALNMH010000007">
    <property type="protein sequence ID" value="MCK7593888.1"/>
    <property type="molecule type" value="Genomic_DNA"/>
</dbReference>
<organism evidence="2 3">
    <name type="scientific">Pseudomarimonas salicorniae</name>
    <dbReference type="NCBI Taxonomy" id="2933270"/>
    <lineage>
        <taxon>Bacteria</taxon>
        <taxon>Pseudomonadati</taxon>
        <taxon>Pseudomonadota</taxon>
        <taxon>Gammaproteobacteria</taxon>
        <taxon>Lysobacterales</taxon>
        <taxon>Lysobacteraceae</taxon>
        <taxon>Pseudomarimonas</taxon>
    </lineage>
</organism>
<reference evidence="2" key="1">
    <citation type="submission" date="2022-04" db="EMBL/GenBank/DDBJ databases">
        <title>Lysobacter sp. CAU 1642 isolated from sea sand.</title>
        <authorList>
            <person name="Kim W."/>
        </authorList>
    </citation>
    <scope>NUCLEOTIDE SEQUENCE</scope>
    <source>
        <strain evidence="2">CAU 1642</strain>
    </source>
</reference>
<gene>
    <name evidence="2" type="ORF">M0G41_09415</name>
</gene>
<evidence type="ECO:0000313" key="3">
    <source>
        <dbReference type="Proteomes" id="UP001431449"/>
    </source>
</evidence>
<dbReference type="NCBIfam" id="TIGR01451">
    <property type="entry name" value="B_ant_repeat"/>
    <property type="match status" value="1"/>
</dbReference>
<dbReference type="Proteomes" id="UP001431449">
    <property type="component" value="Unassembled WGS sequence"/>
</dbReference>
<feature type="chain" id="PRO_5047174837" description="Cadherin domain-containing protein" evidence="1">
    <location>
        <begin position="30"/>
        <end position="697"/>
    </location>
</feature>
<comment type="caution">
    <text evidence="2">The sequence shown here is derived from an EMBL/GenBank/DDBJ whole genome shotgun (WGS) entry which is preliminary data.</text>
</comment>
<sequence>MTDRFSRRRRVAEAITIALASASCGALVAAPMPVSKPVASESLLCAGPVLEKAAAGEPGPAGLALRDVFGGFELVEVTPKNVDGCVLKSTTAGLSVQFEGGSSNTALLRAAPSFAFAEGAGMPANRLVFSSTEPVLCESYHDGSPGSLSLAITDPNGRVQTVPGIAGFSYKLPVQGDATSARFAPVSATATYGPLAQCYALPYSTLALGAADQPAPGNALVDIIFGNSFEVVGPPSQRADLRVEILDGDVGSPSAYLRRNLQATIGSPVQYRIRVRNAGPATANGIRLKEFVADTAAPAPMLLPLVEAQGWTCRDRGPGEAQSAPGTDCGSGSGVLAVGGAGFSLAGGASRTYTLTRNFPASVGGQPNAADGNLAVLGAAVFFSPTDATGQGDVGVAENLASALFQLTANPGPTISCAGLQNLSLTEADSPRSFPYSCTVTDPDGIATFTATSSNPTSVPVSLGAESGGSYPLTINIPAYAFTPNGSPATITLAATDSLGAAATPVAVTVAVSQVNDAPSFSMPIKRIELRQSTVNGAWEAQPVLKDAAGAVISPTPDSYLLPNCESSGDATCTLVIPMVMQAVDAGDPNESGQTVESVTSNCSGDLGEFSFGGQPIGYVDTGAGPAANISNRGPVPASSVSGGDTNFGLTFTYRKAWGSAAQVSCYLKIRDNGTPAATSPDSDTLTRVIFSRFASS</sequence>
<dbReference type="InterPro" id="IPR047589">
    <property type="entry name" value="DUF11_rpt"/>
</dbReference>
<dbReference type="RefSeq" id="WP_248208528.1">
    <property type="nucleotide sequence ID" value="NZ_JALNMH010000007.1"/>
</dbReference>
<feature type="signal peptide" evidence="1">
    <location>
        <begin position="1"/>
        <end position="29"/>
    </location>
</feature>
<accession>A0ABT0GH76</accession>
<keyword evidence="1" id="KW-0732">Signal</keyword>
<evidence type="ECO:0008006" key="4">
    <source>
        <dbReference type="Google" id="ProtNLM"/>
    </source>
</evidence>